<sequence>MEERTKDLERDIANFQRQLESQTAQLQERMKRMKGRDDDMEQDLSKRIDKAKEERRRVERLEEDVWGNYLHAKSALAGLKEDTKEREQSTDASMASLERELNNNQGAADSITRIQQTLAALKTRINELARGVGVKSDGLRTKEADANELGEVATAFLRSELERLQRLLDSSVNERRRIRSQAEGSMRDFQLRLEKFRGDLRQINATWNAYDQP</sequence>
<protein>
    <submittedName>
        <fullName evidence="2 3">Uncharacterized protein</fullName>
    </submittedName>
</protein>
<organism evidence="2">
    <name type="scientific">Guillardia theta (strain CCMP2712)</name>
    <name type="common">Cryptophyte</name>
    <dbReference type="NCBI Taxonomy" id="905079"/>
    <lineage>
        <taxon>Eukaryota</taxon>
        <taxon>Cryptophyceae</taxon>
        <taxon>Pyrenomonadales</taxon>
        <taxon>Geminigeraceae</taxon>
        <taxon>Guillardia</taxon>
    </lineage>
</organism>
<feature type="region of interest" description="Disordered" evidence="1">
    <location>
        <begin position="29"/>
        <end position="52"/>
    </location>
</feature>
<keyword evidence="4" id="KW-1185">Reference proteome</keyword>
<proteinExistence type="predicted"/>
<dbReference type="RefSeq" id="XP_005840184.1">
    <property type="nucleotide sequence ID" value="XM_005840127.1"/>
</dbReference>
<dbReference type="GeneID" id="17310061"/>
<dbReference type="AlphaFoldDB" id="L1JXZ4"/>
<dbReference type="PaxDb" id="55529-EKX53204"/>
<evidence type="ECO:0000256" key="1">
    <source>
        <dbReference type="SAM" id="MobiDB-lite"/>
    </source>
</evidence>
<gene>
    <name evidence="2" type="ORF">GUITHDRAFT_150343</name>
</gene>
<evidence type="ECO:0000313" key="2">
    <source>
        <dbReference type="EMBL" id="EKX53204.1"/>
    </source>
</evidence>
<dbReference type="OMA" id="IRNDRWI"/>
<name>L1JXZ4_GUITC</name>
<evidence type="ECO:0000313" key="4">
    <source>
        <dbReference type="Proteomes" id="UP000011087"/>
    </source>
</evidence>
<reference evidence="4" key="2">
    <citation type="submission" date="2012-11" db="EMBL/GenBank/DDBJ databases">
        <authorList>
            <person name="Kuo A."/>
            <person name="Curtis B.A."/>
            <person name="Tanifuji G."/>
            <person name="Burki F."/>
            <person name="Gruber A."/>
            <person name="Irimia M."/>
            <person name="Maruyama S."/>
            <person name="Arias M.C."/>
            <person name="Ball S.G."/>
            <person name="Gile G.H."/>
            <person name="Hirakawa Y."/>
            <person name="Hopkins J.F."/>
            <person name="Rensing S.A."/>
            <person name="Schmutz J."/>
            <person name="Symeonidi A."/>
            <person name="Elias M."/>
            <person name="Eveleigh R.J."/>
            <person name="Herman E.K."/>
            <person name="Klute M.J."/>
            <person name="Nakayama T."/>
            <person name="Obornik M."/>
            <person name="Reyes-Prieto A."/>
            <person name="Armbrust E.V."/>
            <person name="Aves S.J."/>
            <person name="Beiko R.G."/>
            <person name="Coutinho P."/>
            <person name="Dacks J.B."/>
            <person name="Durnford D.G."/>
            <person name="Fast N.M."/>
            <person name="Green B.R."/>
            <person name="Grisdale C."/>
            <person name="Hempe F."/>
            <person name="Henrissat B."/>
            <person name="Hoppner M.P."/>
            <person name="Ishida K.-I."/>
            <person name="Kim E."/>
            <person name="Koreny L."/>
            <person name="Kroth P.G."/>
            <person name="Liu Y."/>
            <person name="Malik S.-B."/>
            <person name="Maier U.G."/>
            <person name="McRose D."/>
            <person name="Mock T."/>
            <person name="Neilson J.A."/>
            <person name="Onodera N.T."/>
            <person name="Poole A.M."/>
            <person name="Pritham E.J."/>
            <person name="Richards T.A."/>
            <person name="Rocap G."/>
            <person name="Roy S.W."/>
            <person name="Sarai C."/>
            <person name="Schaack S."/>
            <person name="Shirato S."/>
            <person name="Slamovits C.H."/>
            <person name="Spencer D.F."/>
            <person name="Suzuki S."/>
            <person name="Worden A.Z."/>
            <person name="Zauner S."/>
            <person name="Barry K."/>
            <person name="Bell C."/>
            <person name="Bharti A.K."/>
            <person name="Crow J.A."/>
            <person name="Grimwood J."/>
            <person name="Kramer R."/>
            <person name="Lindquist E."/>
            <person name="Lucas S."/>
            <person name="Salamov A."/>
            <person name="McFadden G.I."/>
            <person name="Lane C.E."/>
            <person name="Keeling P.J."/>
            <person name="Gray M.W."/>
            <person name="Grigoriev I.V."/>
            <person name="Archibald J.M."/>
        </authorList>
    </citation>
    <scope>NUCLEOTIDE SEQUENCE</scope>
    <source>
        <strain evidence="4">CCMP2712</strain>
    </source>
</reference>
<feature type="compositionally biased region" description="Basic and acidic residues" evidence="1">
    <location>
        <begin position="43"/>
        <end position="52"/>
    </location>
</feature>
<accession>L1JXZ4</accession>
<dbReference type="EnsemblProtists" id="EKX53204">
    <property type="protein sequence ID" value="EKX53204"/>
    <property type="gene ID" value="GUITHDRAFT_150343"/>
</dbReference>
<reference evidence="3" key="3">
    <citation type="submission" date="2016-03" db="UniProtKB">
        <authorList>
            <consortium name="EnsemblProtists"/>
        </authorList>
    </citation>
    <scope>IDENTIFICATION</scope>
</reference>
<reference evidence="2 4" key="1">
    <citation type="journal article" date="2012" name="Nature">
        <title>Algal genomes reveal evolutionary mosaicism and the fate of nucleomorphs.</title>
        <authorList>
            <consortium name="DOE Joint Genome Institute"/>
            <person name="Curtis B.A."/>
            <person name="Tanifuji G."/>
            <person name="Burki F."/>
            <person name="Gruber A."/>
            <person name="Irimia M."/>
            <person name="Maruyama S."/>
            <person name="Arias M.C."/>
            <person name="Ball S.G."/>
            <person name="Gile G.H."/>
            <person name="Hirakawa Y."/>
            <person name="Hopkins J.F."/>
            <person name="Kuo A."/>
            <person name="Rensing S.A."/>
            <person name="Schmutz J."/>
            <person name="Symeonidi A."/>
            <person name="Elias M."/>
            <person name="Eveleigh R.J."/>
            <person name="Herman E.K."/>
            <person name="Klute M.J."/>
            <person name="Nakayama T."/>
            <person name="Obornik M."/>
            <person name="Reyes-Prieto A."/>
            <person name="Armbrust E.V."/>
            <person name="Aves S.J."/>
            <person name="Beiko R.G."/>
            <person name="Coutinho P."/>
            <person name="Dacks J.B."/>
            <person name="Durnford D.G."/>
            <person name="Fast N.M."/>
            <person name="Green B.R."/>
            <person name="Grisdale C.J."/>
            <person name="Hempel F."/>
            <person name="Henrissat B."/>
            <person name="Hoppner M.P."/>
            <person name="Ishida K."/>
            <person name="Kim E."/>
            <person name="Koreny L."/>
            <person name="Kroth P.G."/>
            <person name="Liu Y."/>
            <person name="Malik S.B."/>
            <person name="Maier U.G."/>
            <person name="McRose D."/>
            <person name="Mock T."/>
            <person name="Neilson J.A."/>
            <person name="Onodera N.T."/>
            <person name="Poole A.M."/>
            <person name="Pritham E.J."/>
            <person name="Richards T.A."/>
            <person name="Rocap G."/>
            <person name="Roy S.W."/>
            <person name="Sarai C."/>
            <person name="Schaack S."/>
            <person name="Shirato S."/>
            <person name="Slamovits C.H."/>
            <person name="Spencer D.F."/>
            <person name="Suzuki S."/>
            <person name="Worden A.Z."/>
            <person name="Zauner S."/>
            <person name="Barry K."/>
            <person name="Bell C."/>
            <person name="Bharti A.K."/>
            <person name="Crow J.A."/>
            <person name="Grimwood J."/>
            <person name="Kramer R."/>
            <person name="Lindquist E."/>
            <person name="Lucas S."/>
            <person name="Salamov A."/>
            <person name="McFadden G.I."/>
            <person name="Lane C.E."/>
            <person name="Keeling P.J."/>
            <person name="Gray M.W."/>
            <person name="Grigoriev I.V."/>
            <person name="Archibald J.M."/>
        </authorList>
    </citation>
    <scope>NUCLEOTIDE SEQUENCE</scope>
    <source>
        <strain evidence="2 4">CCMP2712</strain>
    </source>
</reference>
<dbReference type="KEGG" id="gtt:GUITHDRAFT_150343"/>
<dbReference type="Proteomes" id="UP000011087">
    <property type="component" value="Unassembled WGS sequence"/>
</dbReference>
<dbReference type="EMBL" id="JH992970">
    <property type="protein sequence ID" value="EKX53204.1"/>
    <property type="molecule type" value="Genomic_DNA"/>
</dbReference>
<dbReference type="HOGENOM" id="CLU_1296527_0_0_1"/>
<evidence type="ECO:0000313" key="3">
    <source>
        <dbReference type="EnsemblProtists" id="EKX53204"/>
    </source>
</evidence>